<reference evidence="7" key="1">
    <citation type="submission" date="2023-07" db="EMBL/GenBank/DDBJ databases">
        <title>Genomic Encyclopedia of Type Strains, Phase IV (KMG-IV): sequencing the most valuable type-strain genomes for metagenomic binning, comparative biology and taxonomic classification.</title>
        <authorList>
            <person name="Goeker M."/>
        </authorList>
    </citation>
    <scope>NUCLEOTIDE SEQUENCE</scope>
    <source>
        <strain evidence="7">DSM 26174</strain>
    </source>
</reference>
<dbReference type="SUPFAM" id="SSF53649">
    <property type="entry name" value="Alkaline phosphatase-like"/>
    <property type="match status" value="1"/>
</dbReference>
<dbReference type="Pfam" id="PF00884">
    <property type="entry name" value="Sulfatase"/>
    <property type="match status" value="1"/>
</dbReference>
<feature type="modified residue" description="3-oxoalanine (Ser)" evidence="5">
    <location>
        <position position="116"/>
    </location>
</feature>
<evidence type="ECO:0000313" key="7">
    <source>
        <dbReference type="EMBL" id="MDR6240627.1"/>
    </source>
</evidence>
<name>A0AAE4BUD8_9BACT</name>
<dbReference type="EMBL" id="JAVDQD010000005">
    <property type="protein sequence ID" value="MDR6240627.1"/>
    <property type="molecule type" value="Genomic_DNA"/>
</dbReference>
<dbReference type="PROSITE" id="PS00523">
    <property type="entry name" value="SULFATASE_1"/>
    <property type="match status" value="1"/>
</dbReference>
<dbReference type="EC" id="3.1.6.1" evidence="7"/>
<dbReference type="CDD" id="cd16025">
    <property type="entry name" value="PAS_like"/>
    <property type="match status" value="1"/>
</dbReference>
<feature type="domain" description="Sulfatase N-terminal" evidence="6">
    <location>
        <begin position="70"/>
        <end position="493"/>
    </location>
</feature>
<dbReference type="Gene3D" id="3.40.720.10">
    <property type="entry name" value="Alkaline Phosphatase, subunit A"/>
    <property type="match status" value="1"/>
</dbReference>
<dbReference type="GO" id="GO:0004065">
    <property type="term" value="F:arylsulfatase activity"/>
    <property type="evidence" value="ECO:0007669"/>
    <property type="project" value="UniProtKB-EC"/>
</dbReference>
<dbReference type="AlphaFoldDB" id="A0AAE4BUD8"/>
<dbReference type="RefSeq" id="WP_309940711.1">
    <property type="nucleotide sequence ID" value="NZ_AP025306.1"/>
</dbReference>
<dbReference type="InterPro" id="IPR017850">
    <property type="entry name" value="Alkaline_phosphatase_core_sf"/>
</dbReference>
<comment type="PTM">
    <text evidence="5">The conversion to 3-oxoalanine (also known as C-formylglycine, FGly), of a serine or cysteine residue in prokaryotes and of a cysteine residue in eukaryotes, is critical for catalytic activity.</text>
</comment>
<evidence type="ECO:0000256" key="4">
    <source>
        <dbReference type="ARBA" id="ARBA00022837"/>
    </source>
</evidence>
<sequence>MLNYRFILPCLGTLVSSVTGFSQEQSRAFPNNAINAIPYPLESWQGVQGKTLKDSKPDFIRPKKAPEGAPNVLLIMLDDTGYSSASSFGGSMNTETFDRIGDEGIRYTHMSVNAISSPTRGSLLTGYNMHQIGTGVINEAATGYPGYNSQIDYTTPSVAKILKDNGYATAAFGKWHNTKLEEASPAGPFEGWPTGIWGFDFFYGFMGGETNQFYPLLYQGTTPIDTPNENADGTTYHLSADMADQTIKWLDNWKGLRDDPFFIYYAPGAVHAPIHVPEDWRDKYKGRYDEGYEALRLEQFDKQKEIGLVPKDAELVDWPSSIPEWNSFSEEGKKYLRRQMEVNAAFLEYTDFHIGRVITHLEEMGELDNTFIMYLTADNGCSSEGTPTGSCSELLTVNGFPEFSMEEQLDILEKLGGLDEWGGPNMANHYAVGWAYASSTPFQWTKQMASHFGGVMTSTAVRYPKEIKAKGEWRRQFQNVTDIVPTILDVTGVPIPDYVNGQKRVEYPGVSMRYAWNDADAKTNHKTQYFETVGFIGIYHEGWSLAASPYRVPWLFDAQALANMDPLSTEWELYSIDEDPIQSKNIADKHPEKVKELEELFWEEAEKYNVFPVGGGLGTLLQPESSEAKGAKSHWEFTTNTYRVPEMAGPELKTNDYEVNAYISADENTEGVIYALGEHMGGQSLYILDGKLMFTYQTLGYFTYESKGTNIPHGDIKVTLRHTVKERKITGASQVDLFINDKLVETVEIEHTVSLMYGGHETFDIGRDEGMPVSHHYENRGKFKFTRGQLKKVVFDIGK</sequence>
<keyword evidence="8" id="KW-1185">Reference proteome</keyword>
<keyword evidence="3 7" id="KW-0378">Hydrolase</keyword>
<evidence type="ECO:0000256" key="5">
    <source>
        <dbReference type="PIRSR" id="PIRSR600917-52"/>
    </source>
</evidence>
<evidence type="ECO:0000256" key="2">
    <source>
        <dbReference type="ARBA" id="ARBA00022723"/>
    </source>
</evidence>
<dbReference type="GO" id="GO:0046872">
    <property type="term" value="F:metal ion binding"/>
    <property type="evidence" value="ECO:0007669"/>
    <property type="project" value="UniProtKB-KW"/>
</dbReference>
<protein>
    <submittedName>
        <fullName evidence="7">Arylsulfatase</fullName>
        <ecNumber evidence="7">3.1.6.1</ecNumber>
    </submittedName>
</protein>
<accession>A0AAE4BUD8</accession>
<proteinExistence type="inferred from homology"/>
<evidence type="ECO:0000256" key="3">
    <source>
        <dbReference type="ARBA" id="ARBA00022801"/>
    </source>
</evidence>
<dbReference type="PANTHER" id="PTHR42693">
    <property type="entry name" value="ARYLSULFATASE FAMILY MEMBER"/>
    <property type="match status" value="1"/>
</dbReference>
<dbReference type="Gene3D" id="3.30.1120.10">
    <property type="match status" value="1"/>
</dbReference>
<dbReference type="Proteomes" id="UP001185092">
    <property type="component" value="Unassembled WGS sequence"/>
</dbReference>
<gene>
    <name evidence="7" type="ORF">HNQ88_003703</name>
</gene>
<dbReference type="InterPro" id="IPR000917">
    <property type="entry name" value="Sulfatase_N"/>
</dbReference>
<dbReference type="InterPro" id="IPR050738">
    <property type="entry name" value="Sulfatase"/>
</dbReference>
<keyword evidence="2" id="KW-0479">Metal-binding</keyword>
<keyword evidence="4" id="KW-0106">Calcium</keyword>
<organism evidence="7 8">
    <name type="scientific">Aureibacter tunicatorum</name>
    <dbReference type="NCBI Taxonomy" id="866807"/>
    <lineage>
        <taxon>Bacteria</taxon>
        <taxon>Pseudomonadati</taxon>
        <taxon>Bacteroidota</taxon>
        <taxon>Cytophagia</taxon>
        <taxon>Cytophagales</taxon>
        <taxon>Persicobacteraceae</taxon>
        <taxon>Aureibacter</taxon>
    </lineage>
</organism>
<dbReference type="InterPro" id="IPR024607">
    <property type="entry name" value="Sulfatase_CS"/>
</dbReference>
<comment type="similarity">
    <text evidence="1">Belongs to the sulfatase family.</text>
</comment>
<evidence type="ECO:0000259" key="6">
    <source>
        <dbReference type="Pfam" id="PF00884"/>
    </source>
</evidence>
<evidence type="ECO:0000313" key="8">
    <source>
        <dbReference type="Proteomes" id="UP001185092"/>
    </source>
</evidence>
<comment type="caution">
    <text evidence="7">The sequence shown here is derived from an EMBL/GenBank/DDBJ whole genome shotgun (WGS) entry which is preliminary data.</text>
</comment>
<dbReference type="PANTHER" id="PTHR42693:SF43">
    <property type="entry name" value="BLL2667 PROTEIN"/>
    <property type="match status" value="1"/>
</dbReference>
<evidence type="ECO:0000256" key="1">
    <source>
        <dbReference type="ARBA" id="ARBA00008779"/>
    </source>
</evidence>